<sequence>MTAETPLVRGHRLTPSFTDSAIDVELTEEFVHDHDDVKATTASSNGDVVMLNQRIVHIGHLVANNNALRGLSQDDCAAVNTYLDNIEKLLDPRADISQTVALNCPASSTGNATPTASDSRRKSFSKNAAPQSITTTSQPQLQTVSHDLTSVLKELSSVNSELRQRYLESRHIHDLFIIKCEGLAQRILELEEEVHELKSDILEDTIELEGLRGTVRGLDSWVNRWQRQRDSSSSSSSSPLKVRSKSKSYWRRKPKPADRNEEEEEDGNDLDTLLDGVLAWMRGWNDVEEGFLIRARRRKLRREKKRSAICLTSGYIL</sequence>
<comment type="caution">
    <text evidence="3">The sequence shown here is derived from an EMBL/GenBank/DDBJ whole genome shotgun (WGS) entry which is preliminary data.</text>
</comment>
<evidence type="ECO:0000256" key="1">
    <source>
        <dbReference type="SAM" id="Coils"/>
    </source>
</evidence>
<dbReference type="HOGENOM" id="CLU_081017_0_0_1"/>
<gene>
    <name evidence="3" type="ORF">GQ26_0170380</name>
</gene>
<feature type="compositionally biased region" description="Polar residues" evidence="2">
    <location>
        <begin position="125"/>
        <end position="140"/>
    </location>
</feature>
<feature type="compositionally biased region" description="Basic residues" evidence="2">
    <location>
        <begin position="242"/>
        <end position="254"/>
    </location>
</feature>
<feature type="region of interest" description="Disordered" evidence="2">
    <location>
        <begin position="105"/>
        <end position="140"/>
    </location>
</feature>
<feature type="compositionally biased region" description="Low complexity" evidence="2">
    <location>
        <begin position="231"/>
        <end position="241"/>
    </location>
</feature>
<evidence type="ECO:0000313" key="3">
    <source>
        <dbReference type="EMBL" id="KFX46753.1"/>
    </source>
</evidence>
<proteinExistence type="predicted"/>
<dbReference type="AlphaFoldDB" id="A0A093XNF0"/>
<keyword evidence="1" id="KW-0175">Coiled coil</keyword>
<reference key="1">
    <citation type="journal article" date="2014" name="PLoS Genet.">
        <title>Signature Gene Expression Reveals Novel Clues to the Molecular Mechanisms of Dimorphic Transition in Penicillium marneffei.</title>
        <authorList>
            <person name="Yang E."/>
            <person name="Wang G."/>
            <person name="Cai J."/>
            <person name="Woo P.C."/>
            <person name="Lau S.K."/>
            <person name="Yuen K.-Y."/>
            <person name="Chow W.-N."/>
            <person name="Lin X."/>
        </authorList>
    </citation>
    <scope>NUCLEOTIDE SEQUENCE [LARGE SCALE GENOMIC DNA]</scope>
    <source>
        <strain>PM1</strain>
    </source>
</reference>
<reference evidence="3" key="2">
    <citation type="journal article" date="2014" name="PLoS Genet.">
        <title>Signature gene expression reveals novel clues to the molecular mechanisms of dimorphic transition in Penicillium marneffei.</title>
        <authorList>
            <person name="Yang E."/>
            <person name="Wang G."/>
            <person name="Cai J."/>
            <person name="Woo P.C."/>
            <person name="Lau S.K."/>
            <person name="Yuen K.-Y."/>
            <person name="Chow W.-N."/>
            <person name="Lin X."/>
        </authorList>
    </citation>
    <scope>NUCLEOTIDE SEQUENCE</scope>
    <source>
        <strain evidence="3">PM1</strain>
    </source>
</reference>
<feature type="coiled-coil region" evidence="1">
    <location>
        <begin position="180"/>
        <end position="207"/>
    </location>
</feature>
<organism evidence="3">
    <name type="scientific">Talaromyces marneffei PM1</name>
    <dbReference type="NCBI Taxonomy" id="1077442"/>
    <lineage>
        <taxon>Eukaryota</taxon>
        <taxon>Fungi</taxon>
        <taxon>Dikarya</taxon>
        <taxon>Ascomycota</taxon>
        <taxon>Pezizomycotina</taxon>
        <taxon>Eurotiomycetes</taxon>
        <taxon>Eurotiomycetidae</taxon>
        <taxon>Eurotiales</taxon>
        <taxon>Trichocomaceae</taxon>
        <taxon>Talaromyces</taxon>
        <taxon>Talaromyces sect. Talaromyces</taxon>
    </lineage>
</organism>
<name>A0A093XNF0_TALMA</name>
<evidence type="ECO:0000256" key="2">
    <source>
        <dbReference type="SAM" id="MobiDB-lite"/>
    </source>
</evidence>
<feature type="compositionally biased region" description="Polar residues" evidence="2">
    <location>
        <begin position="105"/>
        <end position="117"/>
    </location>
</feature>
<protein>
    <submittedName>
        <fullName evidence="3">Uncharacterized protein</fullName>
    </submittedName>
</protein>
<accession>A0A093XNF0</accession>
<dbReference type="EMBL" id="JPOX01000017">
    <property type="protein sequence ID" value="KFX46753.1"/>
    <property type="molecule type" value="Genomic_DNA"/>
</dbReference>
<dbReference type="eggNOG" id="ENOG502RJG3">
    <property type="taxonomic scope" value="Eukaryota"/>
</dbReference>
<feature type="region of interest" description="Disordered" evidence="2">
    <location>
        <begin position="229"/>
        <end position="268"/>
    </location>
</feature>